<proteinExistence type="predicted"/>
<dbReference type="EMBL" id="KE356561">
    <property type="protein sequence ID" value="ERG93794.1"/>
    <property type="molecule type" value="Genomic_DNA"/>
</dbReference>
<organism evidence="1 2">
    <name type="scientific">Haloquadratum walsbyi J07HQW2</name>
    <dbReference type="NCBI Taxonomy" id="1238425"/>
    <lineage>
        <taxon>Archaea</taxon>
        <taxon>Methanobacteriati</taxon>
        <taxon>Methanobacteriota</taxon>
        <taxon>Stenosarchaea group</taxon>
        <taxon>Halobacteria</taxon>
        <taxon>Halobacteriales</taxon>
        <taxon>Haloferacaceae</taxon>
        <taxon>Haloquadratum</taxon>
    </lineage>
</organism>
<sequence>MSTQLQSQSPIGDVITNTLYTDSDIPTKVLVVSIVTTKIGRNNTDICILE</sequence>
<dbReference type="HOGENOM" id="CLU_3113012_0_0_2"/>
<gene>
    <name evidence="1" type="ORF">J07HQW2_00228</name>
</gene>
<dbReference type="RefSeq" id="WP_021053288.1">
    <property type="nucleotide sequence ID" value="NZ_KE356561.1"/>
</dbReference>
<dbReference type="AlphaFoldDB" id="U1MU17"/>
<dbReference type="Proteomes" id="UP000030710">
    <property type="component" value="Unassembled WGS sequence"/>
</dbReference>
<reference evidence="1 2" key="1">
    <citation type="journal article" date="2013" name="PLoS ONE">
        <title>Assembly-driven community genomics of a hypersaline microbial ecosystem.</title>
        <authorList>
            <person name="Podell S."/>
            <person name="Ugalde J.A."/>
            <person name="Narasingarao P."/>
            <person name="Banfield J.F."/>
            <person name="Heidelberg K.B."/>
            <person name="Allen E.E."/>
        </authorList>
    </citation>
    <scope>NUCLEOTIDE SEQUENCE [LARGE SCALE GENOMIC DNA]</scope>
    <source>
        <strain evidence="2">J07HQW2</strain>
    </source>
</reference>
<evidence type="ECO:0000313" key="2">
    <source>
        <dbReference type="Proteomes" id="UP000030710"/>
    </source>
</evidence>
<name>U1MU17_9EURY</name>
<accession>U1MU17</accession>
<evidence type="ECO:0000313" key="1">
    <source>
        <dbReference type="EMBL" id="ERG93794.1"/>
    </source>
</evidence>
<protein>
    <submittedName>
        <fullName evidence="1">Uncharacterized protein</fullName>
    </submittedName>
</protein>